<dbReference type="Proteomes" id="UP000608522">
    <property type="component" value="Unassembled WGS sequence"/>
</dbReference>
<sequence length="72" mass="8380">MCVPDVGLALHCERHDDVGLALAVDILRERLVAKAPARARLGLRRDPRPVRRRWRTHRATWFKKLSEGLQSW</sequence>
<keyword evidence="2" id="KW-1185">Reference proteome</keyword>
<protein>
    <submittedName>
        <fullName evidence="1">Uncharacterized protein</fullName>
    </submittedName>
</protein>
<reference evidence="2" key="1">
    <citation type="submission" date="2023-07" db="EMBL/GenBank/DDBJ databases">
        <title>Whole genome shotgun sequence of Streptomyces spororaveus NBRC 15456.</title>
        <authorList>
            <person name="Komaki H."/>
            <person name="Tamura T."/>
        </authorList>
    </citation>
    <scope>NUCLEOTIDE SEQUENCE [LARGE SCALE GENOMIC DNA]</scope>
    <source>
        <strain evidence="2">NBRC 15456</strain>
    </source>
</reference>
<dbReference type="EMBL" id="BNED01000005">
    <property type="protein sequence ID" value="GHI76141.1"/>
    <property type="molecule type" value="Genomic_DNA"/>
</dbReference>
<comment type="caution">
    <text evidence="1">The sequence shown here is derived from an EMBL/GenBank/DDBJ whole genome shotgun (WGS) entry which is preliminary data.</text>
</comment>
<accession>A0ABQ3T6X4</accession>
<name>A0ABQ3T6X4_9ACTN</name>
<evidence type="ECO:0000313" key="2">
    <source>
        <dbReference type="Proteomes" id="UP000608522"/>
    </source>
</evidence>
<gene>
    <name evidence="1" type="ORF">Sspor_17020</name>
</gene>
<evidence type="ECO:0000313" key="1">
    <source>
        <dbReference type="EMBL" id="GHI76141.1"/>
    </source>
</evidence>
<organism evidence="1 2">
    <name type="scientific">Streptomyces spororaveus</name>
    <dbReference type="NCBI Taxonomy" id="284039"/>
    <lineage>
        <taxon>Bacteria</taxon>
        <taxon>Bacillati</taxon>
        <taxon>Actinomycetota</taxon>
        <taxon>Actinomycetes</taxon>
        <taxon>Kitasatosporales</taxon>
        <taxon>Streptomycetaceae</taxon>
        <taxon>Streptomyces</taxon>
    </lineage>
</organism>
<proteinExistence type="predicted"/>